<evidence type="ECO:0000256" key="1">
    <source>
        <dbReference type="SAM" id="Coils"/>
    </source>
</evidence>
<sequence>MEGTKGNSSWRVDNQLQVKNKKMKNLATMGSGASMDENDEEEMSKLAFASFQAREEEIEKKKMQVKEKVELKLGRAEEETRRLAQVWEELEVLTDPMRKEVATVRKKIDVANREVRSLGQSCQKKEKEYKEALEAFHQKNNEKNQLTATLVELVKESEKVRMKKLEELSKNIDPSC</sequence>
<dbReference type="AlphaFoldDB" id="A0AA38SNK4"/>
<evidence type="ECO:0008006" key="5">
    <source>
        <dbReference type="Google" id="ProtNLM"/>
    </source>
</evidence>
<proteinExistence type="predicted"/>
<dbReference type="InterPro" id="IPR007033">
    <property type="entry name" value="GORAB"/>
</dbReference>
<feature type="coiled-coil region" evidence="1">
    <location>
        <begin position="66"/>
        <end position="156"/>
    </location>
</feature>
<keyword evidence="1" id="KW-0175">Coiled coil</keyword>
<keyword evidence="4" id="KW-1185">Reference proteome</keyword>
<feature type="region of interest" description="Disordered" evidence="2">
    <location>
        <begin position="22"/>
        <end position="41"/>
    </location>
</feature>
<evidence type="ECO:0000313" key="4">
    <source>
        <dbReference type="Proteomes" id="UP001172457"/>
    </source>
</evidence>
<dbReference type="PANTHER" id="PTHR21470">
    <property type="entry name" value="RAB6-INTERACTING PROTEIN GORAB"/>
    <property type="match status" value="1"/>
</dbReference>
<evidence type="ECO:0000313" key="3">
    <source>
        <dbReference type="EMBL" id="KAJ9545999.1"/>
    </source>
</evidence>
<name>A0AA38SNK4_9ASTR</name>
<dbReference type="Proteomes" id="UP001172457">
    <property type="component" value="Chromosome 6"/>
</dbReference>
<dbReference type="EMBL" id="JARYMX010000006">
    <property type="protein sequence ID" value="KAJ9545999.1"/>
    <property type="molecule type" value="Genomic_DNA"/>
</dbReference>
<reference evidence="3" key="1">
    <citation type="submission" date="2023-03" db="EMBL/GenBank/DDBJ databases">
        <title>Chromosome-scale reference genome and RAD-based genetic map of yellow starthistle (Centaurea solstitialis) reveal putative structural variation and QTLs associated with invader traits.</title>
        <authorList>
            <person name="Reatini B."/>
            <person name="Cang F.A."/>
            <person name="Jiang Q."/>
            <person name="Mckibben M.T.W."/>
            <person name="Barker M.S."/>
            <person name="Rieseberg L.H."/>
            <person name="Dlugosch K.M."/>
        </authorList>
    </citation>
    <scope>NUCLEOTIDE SEQUENCE</scope>
    <source>
        <strain evidence="3">CAN-66</strain>
        <tissue evidence="3">Leaf</tissue>
    </source>
</reference>
<accession>A0AA38SNK4</accession>
<comment type="caution">
    <text evidence="3">The sequence shown here is derived from an EMBL/GenBank/DDBJ whole genome shotgun (WGS) entry which is preliminary data.</text>
</comment>
<gene>
    <name evidence="3" type="ORF">OSB04_025706</name>
</gene>
<dbReference type="PANTHER" id="PTHR21470:SF3">
    <property type="entry name" value="RAB6-INTERACTING GOLGIN"/>
    <property type="match status" value="1"/>
</dbReference>
<organism evidence="3 4">
    <name type="scientific">Centaurea solstitialis</name>
    <name type="common">yellow star-thistle</name>
    <dbReference type="NCBI Taxonomy" id="347529"/>
    <lineage>
        <taxon>Eukaryota</taxon>
        <taxon>Viridiplantae</taxon>
        <taxon>Streptophyta</taxon>
        <taxon>Embryophyta</taxon>
        <taxon>Tracheophyta</taxon>
        <taxon>Spermatophyta</taxon>
        <taxon>Magnoliopsida</taxon>
        <taxon>eudicotyledons</taxon>
        <taxon>Gunneridae</taxon>
        <taxon>Pentapetalae</taxon>
        <taxon>asterids</taxon>
        <taxon>campanulids</taxon>
        <taxon>Asterales</taxon>
        <taxon>Asteraceae</taxon>
        <taxon>Carduoideae</taxon>
        <taxon>Cardueae</taxon>
        <taxon>Centaureinae</taxon>
        <taxon>Centaurea</taxon>
    </lineage>
</organism>
<dbReference type="Pfam" id="PF04949">
    <property type="entry name" value="Transcrip_act"/>
    <property type="match status" value="1"/>
</dbReference>
<protein>
    <recommendedName>
        <fullName evidence="5">RAB6-interacting golgin</fullName>
    </recommendedName>
</protein>
<evidence type="ECO:0000256" key="2">
    <source>
        <dbReference type="SAM" id="MobiDB-lite"/>
    </source>
</evidence>